<evidence type="ECO:0000256" key="14">
    <source>
        <dbReference type="ARBA" id="ARBA00023136"/>
    </source>
</evidence>
<dbReference type="GO" id="GO:0008564">
    <property type="term" value="F:protein-exporting ATPase activity"/>
    <property type="evidence" value="ECO:0007669"/>
    <property type="project" value="UniProtKB-EC"/>
</dbReference>
<evidence type="ECO:0000313" key="20">
    <source>
        <dbReference type="Proteomes" id="UP000255108"/>
    </source>
</evidence>
<keyword evidence="12 16" id="KW-0653">Protein transport</keyword>
<evidence type="ECO:0000256" key="15">
    <source>
        <dbReference type="ARBA" id="ARBA00034006"/>
    </source>
</evidence>
<evidence type="ECO:0000256" key="4">
    <source>
        <dbReference type="ARBA" id="ARBA00006611"/>
    </source>
</evidence>
<dbReference type="Proteomes" id="UP000255108">
    <property type="component" value="Unassembled WGS sequence"/>
</dbReference>
<keyword evidence="10" id="KW-0862">Zinc</keyword>
<evidence type="ECO:0000313" key="19">
    <source>
        <dbReference type="EMBL" id="TCU82710.1"/>
    </source>
</evidence>
<dbReference type="GO" id="GO:0016887">
    <property type="term" value="F:ATP hydrolysis activity"/>
    <property type="evidence" value="ECO:0007669"/>
    <property type="project" value="TreeGrafter"/>
</dbReference>
<comment type="cofactor">
    <cofactor evidence="1">
        <name>Zn(2+)</name>
        <dbReference type="ChEBI" id="CHEBI:29105"/>
    </cofactor>
</comment>
<name>A0A377Q3K7_9NEIS</name>
<comment type="subcellular location">
    <subcellularLocation>
        <location evidence="3 16">Cell inner membrane</location>
    </subcellularLocation>
</comment>
<protein>
    <recommendedName>
        <fullName evidence="16">Type II secretion system protein E</fullName>
        <shortName evidence="16">T2SS protein E</shortName>
    </recommendedName>
    <alternativeName>
        <fullName evidence="16">Type II traffic warden ATPase</fullName>
    </alternativeName>
</protein>
<dbReference type="GO" id="GO:0005886">
    <property type="term" value="C:plasma membrane"/>
    <property type="evidence" value="ECO:0007669"/>
    <property type="project" value="UniProtKB-SubCell"/>
</dbReference>
<dbReference type="PANTHER" id="PTHR30258:SF27">
    <property type="entry name" value="BACTERIOPHAGE ADSORPTION PROTEIN B-RELATED"/>
    <property type="match status" value="1"/>
</dbReference>
<dbReference type="GO" id="GO:0005524">
    <property type="term" value="F:ATP binding"/>
    <property type="evidence" value="ECO:0007669"/>
    <property type="project" value="UniProtKB-UniRule"/>
</dbReference>
<evidence type="ECO:0000256" key="3">
    <source>
        <dbReference type="ARBA" id="ARBA00004533"/>
    </source>
</evidence>
<keyword evidence="6" id="KW-1003">Cell membrane</keyword>
<keyword evidence="9 16" id="KW-0547">Nucleotide-binding</keyword>
<proteinExistence type="inferred from homology"/>
<dbReference type="OrthoDB" id="5790493at2"/>
<dbReference type="EMBL" id="UGHR01000001">
    <property type="protein sequence ID" value="STQ89804.1"/>
    <property type="molecule type" value="Genomic_DNA"/>
</dbReference>
<dbReference type="InterPro" id="IPR001482">
    <property type="entry name" value="T2SS/T4SS_dom"/>
</dbReference>
<gene>
    <name evidence="18" type="primary">epsE_1</name>
    <name evidence="19" type="ORF">EV682_11483</name>
    <name evidence="18" type="ORF">NCTC11159_00854</name>
</gene>
<evidence type="ECO:0000256" key="10">
    <source>
        <dbReference type="ARBA" id="ARBA00022833"/>
    </source>
</evidence>
<evidence type="ECO:0000256" key="2">
    <source>
        <dbReference type="ARBA" id="ARBA00003288"/>
    </source>
</evidence>
<evidence type="ECO:0000256" key="11">
    <source>
        <dbReference type="ARBA" id="ARBA00022840"/>
    </source>
</evidence>
<dbReference type="Gene3D" id="3.40.50.300">
    <property type="entry name" value="P-loop containing nucleotide triphosphate hydrolases"/>
    <property type="match status" value="1"/>
</dbReference>
<reference evidence="18 20" key="1">
    <citation type="submission" date="2018-06" db="EMBL/GenBank/DDBJ databases">
        <authorList>
            <consortium name="Pathogen Informatics"/>
            <person name="Doyle S."/>
        </authorList>
    </citation>
    <scope>NUCLEOTIDE SEQUENCE [LARGE SCALE GENOMIC DNA]</scope>
    <source>
        <strain evidence="18 20">NCTC11159</strain>
    </source>
</reference>
<evidence type="ECO:0000256" key="9">
    <source>
        <dbReference type="ARBA" id="ARBA00022741"/>
    </source>
</evidence>
<dbReference type="Gene3D" id="3.30.450.90">
    <property type="match status" value="1"/>
</dbReference>
<dbReference type="SMART" id="SM00382">
    <property type="entry name" value="AAA"/>
    <property type="match status" value="1"/>
</dbReference>
<keyword evidence="14" id="KW-0472">Membrane</keyword>
<dbReference type="InterPro" id="IPR054757">
    <property type="entry name" value="GSPE_N1E"/>
</dbReference>
<dbReference type="Pfam" id="PF00437">
    <property type="entry name" value="T2SSE"/>
    <property type="match status" value="1"/>
</dbReference>
<organism evidence="18 20">
    <name type="scientific">Iodobacter fluviatilis</name>
    <dbReference type="NCBI Taxonomy" id="537"/>
    <lineage>
        <taxon>Bacteria</taxon>
        <taxon>Pseudomonadati</taxon>
        <taxon>Pseudomonadota</taxon>
        <taxon>Betaproteobacteria</taxon>
        <taxon>Neisseriales</taxon>
        <taxon>Chitinibacteraceae</taxon>
        <taxon>Iodobacter</taxon>
    </lineage>
</organism>
<evidence type="ECO:0000313" key="21">
    <source>
        <dbReference type="Proteomes" id="UP000295794"/>
    </source>
</evidence>
<comment type="function">
    <text evidence="2 16">ATPase component of the type II secretion system required for the energy-dependent secretion of extracellular factors such as proteases and toxins from the periplasm. Acts as a molecular motor to provide the energy that is required for assembly of the pseudopilus and the extrusion of substrates generated in the cytoplasm.</text>
</comment>
<evidence type="ECO:0000256" key="16">
    <source>
        <dbReference type="RuleBase" id="RU366070"/>
    </source>
</evidence>
<dbReference type="AlphaFoldDB" id="A0A377Q3K7"/>
<feature type="domain" description="Bacterial type II secretion system protein E" evidence="17">
    <location>
        <begin position="308"/>
        <end position="322"/>
    </location>
</feature>
<dbReference type="Proteomes" id="UP000295794">
    <property type="component" value="Unassembled WGS sequence"/>
</dbReference>
<dbReference type="Gene3D" id="3.30.300.160">
    <property type="entry name" value="Type II secretion system, protein E, N-terminal domain"/>
    <property type="match status" value="1"/>
</dbReference>
<dbReference type="PROSITE" id="PS00662">
    <property type="entry name" value="T2SP_E"/>
    <property type="match status" value="1"/>
</dbReference>
<comment type="catalytic activity">
    <reaction evidence="15">
        <text>ATP + H2O + cellular proteinSide 1 = ADP + phosphate + cellular proteinSide 2.</text>
        <dbReference type="EC" id="7.4.2.8"/>
    </reaction>
</comment>
<comment type="similarity">
    <text evidence="4 16">Belongs to the GSP E family.</text>
</comment>
<dbReference type="GO" id="GO:0015628">
    <property type="term" value="P:protein secretion by the type II secretion system"/>
    <property type="evidence" value="ECO:0007669"/>
    <property type="project" value="UniProtKB-UniRule"/>
</dbReference>
<evidence type="ECO:0000256" key="8">
    <source>
        <dbReference type="ARBA" id="ARBA00022723"/>
    </source>
</evidence>
<dbReference type="PANTHER" id="PTHR30258">
    <property type="entry name" value="TYPE II SECRETION SYSTEM PROTEIN GSPE-RELATED"/>
    <property type="match status" value="1"/>
</dbReference>
<dbReference type="InterPro" id="IPR027417">
    <property type="entry name" value="P-loop_NTPase"/>
</dbReference>
<dbReference type="EMBL" id="SMBT01000014">
    <property type="protein sequence ID" value="TCU82710.1"/>
    <property type="molecule type" value="Genomic_DNA"/>
</dbReference>
<dbReference type="InterPro" id="IPR013369">
    <property type="entry name" value="T2SS_GspE"/>
</dbReference>
<dbReference type="SUPFAM" id="SSF160246">
    <property type="entry name" value="EspE N-terminal domain-like"/>
    <property type="match status" value="1"/>
</dbReference>
<dbReference type="GO" id="GO:0046872">
    <property type="term" value="F:metal ion binding"/>
    <property type="evidence" value="ECO:0007669"/>
    <property type="project" value="UniProtKB-KW"/>
</dbReference>
<dbReference type="Pfam" id="PF22341">
    <property type="entry name" value="GSPE_N1E"/>
    <property type="match status" value="1"/>
</dbReference>
<evidence type="ECO:0000256" key="7">
    <source>
        <dbReference type="ARBA" id="ARBA00022519"/>
    </source>
</evidence>
<dbReference type="GO" id="GO:0015627">
    <property type="term" value="C:type II protein secretion system complex"/>
    <property type="evidence" value="ECO:0007669"/>
    <property type="project" value="UniProtKB-UniRule"/>
</dbReference>
<evidence type="ECO:0000256" key="13">
    <source>
        <dbReference type="ARBA" id="ARBA00022967"/>
    </source>
</evidence>
<evidence type="ECO:0000256" key="6">
    <source>
        <dbReference type="ARBA" id="ARBA00022475"/>
    </source>
</evidence>
<dbReference type="CDD" id="cd01129">
    <property type="entry name" value="PulE-GspE-like"/>
    <property type="match status" value="1"/>
</dbReference>
<sequence>MSRLVPYHFARDRGVVDAHHEADSVTVLFRKGGDFSALNELRRVAARPLNISVVDAAEFEAQLSQLFGQGSGAAMVVDDLEENLDLSRLAQELPEIEDLLETEDDAPIIRLINALLTEALRENASDVHIEPFETRSVVRFRIDGRLADVIEPKRALHAALVSRIKVMAGLDIAEKRLPQDGRITLRIAGRPVDVRVSTLPTGHGERVVLRLLDKSAGRLNLAKLGMAADTLATLETLLAQPHGIILVTGPTGSGKTTTLYAAMSGMDASSSNIMTVEDPIEYDLDGVGQTQVSTRIDMTFARALRAILRQDPDVVMIGEIRDLETAQIAVQASLTGHLVLATLHTNDAASAVTRLVDMGIEPFLLASSLLGVLAQRLARRLCPACRQLQTPDALTTGQLGSDKPVYRAVGCAECKQSGYRGRSGLYELLVIDETIRSMMHERATEQAMKHYASSQGMLSLRQYGVRRVLDGETTLEEVLRVTRDV</sequence>
<accession>A0A377Q3K7</accession>
<evidence type="ECO:0000256" key="5">
    <source>
        <dbReference type="ARBA" id="ARBA00022448"/>
    </source>
</evidence>
<keyword evidence="7" id="KW-0997">Cell inner membrane</keyword>
<dbReference type="InterPro" id="IPR037257">
    <property type="entry name" value="T2SS_E_N_sf"/>
</dbReference>
<keyword evidence="11 16" id="KW-0067">ATP-binding</keyword>
<evidence type="ECO:0000259" key="17">
    <source>
        <dbReference type="PROSITE" id="PS00662"/>
    </source>
</evidence>
<keyword evidence="13" id="KW-1278">Translocase</keyword>
<dbReference type="InterPro" id="IPR003593">
    <property type="entry name" value="AAA+_ATPase"/>
</dbReference>
<dbReference type="NCBIfam" id="TIGR02533">
    <property type="entry name" value="type_II_gspE"/>
    <property type="match status" value="1"/>
</dbReference>
<evidence type="ECO:0000313" key="18">
    <source>
        <dbReference type="EMBL" id="STQ89804.1"/>
    </source>
</evidence>
<dbReference type="FunFam" id="3.40.50.300:FF:000398">
    <property type="entry name" value="Type IV pilus assembly ATPase PilB"/>
    <property type="match status" value="1"/>
</dbReference>
<keyword evidence="21" id="KW-1185">Reference proteome</keyword>
<dbReference type="SUPFAM" id="SSF52540">
    <property type="entry name" value="P-loop containing nucleoside triphosphate hydrolases"/>
    <property type="match status" value="1"/>
</dbReference>
<keyword evidence="8" id="KW-0479">Metal-binding</keyword>
<reference evidence="19 21" key="2">
    <citation type="submission" date="2019-03" db="EMBL/GenBank/DDBJ databases">
        <title>Genomic Encyclopedia of Type Strains, Phase IV (KMG-IV): sequencing the most valuable type-strain genomes for metagenomic binning, comparative biology and taxonomic classification.</title>
        <authorList>
            <person name="Goeker M."/>
        </authorList>
    </citation>
    <scope>NUCLEOTIDE SEQUENCE [LARGE SCALE GENOMIC DNA]</scope>
    <source>
        <strain evidence="19 21">DSM 3764</strain>
    </source>
</reference>
<evidence type="ECO:0000256" key="1">
    <source>
        <dbReference type="ARBA" id="ARBA00001947"/>
    </source>
</evidence>
<evidence type="ECO:0000256" key="12">
    <source>
        <dbReference type="ARBA" id="ARBA00022927"/>
    </source>
</evidence>
<keyword evidence="5 16" id="KW-0813">Transport</keyword>
<dbReference type="FunFam" id="3.30.450.90:FF:000001">
    <property type="entry name" value="Type II secretion system ATPase GspE"/>
    <property type="match status" value="1"/>
</dbReference>
<dbReference type="RefSeq" id="WP_115226211.1">
    <property type="nucleotide sequence ID" value="NZ_CAWOLO010000014.1"/>
</dbReference>